<name>A0ACB8SYJ9_9AGAM</name>
<protein>
    <submittedName>
        <fullName evidence="1">Uncharacterized protein</fullName>
    </submittedName>
</protein>
<evidence type="ECO:0000313" key="2">
    <source>
        <dbReference type="Proteomes" id="UP000814140"/>
    </source>
</evidence>
<keyword evidence="2" id="KW-1185">Reference proteome</keyword>
<accession>A0ACB8SYJ9</accession>
<evidence type="ECO:0000313" key="1">
    <source>
        <dbReference type="EMBL" id="KAI0060971.1"/>
    </source>
</evidence>
<reference evidence="1" key="2">
    <citation type="journal article" date="2022" name="New Phytol.">
        <title>Evolutionary transition to the ectomycorrhizal habit in the genomes of a hyperdiverse lineage of mushroom-forming fungi.</title>
        <authorList>
            <person name="Looney B."/>
            <person name="Miyauchi S."/>
            <person name="Morin E."/>
            <person name="Drula E."/>
            <person name="Courty P.E."/>
            <person name="Kohler A."/>
            <person name="Kuo A."/>
            <person name="LaButti K."/>
            <person name="Pangilinan J."/>
            <person name="Lipzen A."/>
            <person name="Riley R."/>
            <person name="Andreopoulos W."/>
            <person name="He G."/>
            <person name="Johnson J."/>
            <person name="Nolan M."/>
            <person name="Tritt A."/>
            <person name="Barry K.W."/>
            <person name="Grigoriev I.V."/>
            <person name="Nagy L.G."/>
            <person name="Hibbett D."/>
            <person name="Henrissat B."/>
            <person name="Matheny P.B."/>
            <person name="Labbe J."/>
            <person name="Martin F.M."/>
        </authorList>
    </citation>
    <scope>NUCLEOTIDE SEQUENCE</scope>
    <source>
        <strain evidence="1">HHB10654</strain>
    </source>
</reference>
<organism evidence="1 2">
    <name type="scientific">Artomyces pyxidatus</name>
    <dbReference type="NCBI Taxonomy" id="48021"/>
    <lineage>
        <taxon>Eukaryota</taxon>
        <taxon>Fungi</taxon>
        <taxon>Dikarya</taxon>
        <taxon>Basidiomycota</taxon>
        <taxon>Agaricomycotina</taxon>
        <taxon>Agaricomycetes</taxon>
        <taxon>Russulales</taxon>
        <taxon>Auriscalpiaceae</taxon>
        <taxon>Artomyces</taxon>
    </lineage>
</organism>
<comment type="caution">
    <text evidence="1">The sequence shown here is derived from an EMBL/GenBank/DDBJ whole genome shotgun (WGS) entry which is preliminary data.</text>
</comment>
<dbReference type="EMBL" id="MU277215">
    <property type="protein sequence ID" value="KAI0060971.1"/>
    <property type="molecule type" value="Genomic_DNA"/>
</dbReference>
<dbReference type="Proteomes" id="UP000814140">
    <property type="component" value="Unassembled WGS sequence"/>
</dbReference>
<reference evidence="1" key="1">
    <citation type="submission" date="2021-03" db="EMBL/GenBank/DDBJ databases">
        <authorList>
            <consortium name="DOE Joint Genome Institute"/>
            <person name="Ahrendt S."/>
            <person name="Looney B.P."/>
            <person name="Miyauchi S."/>
            <person name="Morin E."/>
            <person name="Drula E."/>
            <person name="Courty P.E."/>
            <person name="Chicoki N."/>
            <person name="Fauchery L."/>
            <person name="Kohler A."/>
            <person name="Kuo A."/>
            <person name="Labutti K."/>
            <person name="Pangilinan J."/>
            <person name="Lipzen A."/>
            <person name="Riley R."/>
            <person name="Andreopoulos W."/>
            <person name="He G."/>
            <person name="Johnson J."/>
            <person name="Barry K.W."/>
            <person name="Grigoriev I.V."/>
            <person name="Nagy L."/>
            <person name="Hibbett D."/>
            <person name="Henrissat B."/>
            <person name="Matheny P.B."/>
            <person name="Labbe J."/>
            <person name="Martin F."/>
        </authorList>
    </citation>
    <scope>NUCLEOTIDE SEQUENCE</scope>
    <source>
        <strain evidence="1">HHB10654</strain>
    </source>
</reference>
<sequence>MDQHPNRSSNRHSSHGRTSGQWDIRQSILDAWIDMALDSIYKVVHGSHANLPGSELSRRLERYCRKALHRRLSSFQRDWHFSFKIKVQGSASSTMRFKMPCATNFMPASPVEVISPVLVGVTRLILSLQKTLETFFEGFVDQLGQAAASYMLE</sequence>
<gene>
    <name evidence="1" type="ORF">BV25DRAFT_1839299</name>
</gene>
<proteinExistence type="predicted"/>